<comment type="caution">
    <text evidence="1">The sequence shown here is derived from an EMBL/GenBank/DDBJ whole genome shotgun (WGS) entry which is preliminary data.</text>
</comment>
<keyword evidence="2" id="KW-1185">Reference proteome</keyword>
<protein>
    <submittedName>
        <fullName evidence="1">Uncharacterized protein</fullName>
    </submittedName>
</protein>
<proteinExistence type="predicted"/>
<gene>
    <name evidence="1" type="ORF">ACFSQJ_15595</name>
</gene>
<evidence type="ECO:0000313" key="2">
    <source>
        <dbReference type="Proteomes" id="UP001597526"/>
    </source>
</evidence>
<accession>A0ABW5N0U6</accession>
<reference evidence="2" key="1">
    <citation type="journal article" date="2019" name="Int. J. Syst. Evol. Microbiol.">
        <title>The Global Catalogue of Microorganisms (GCM) 10K type strain sequencing project: providing services to taxonomists for standard genome sequencing and annotation.</title>
        <authorList>
            <consortium name="The Broad Institute Genomics Platform"/>
            <consortium name="The Broad Institute Genome Sequencing Center for Infectious Disease"/>
            <person name="Wu L."/>
            <person name="Ma J."/>
        </authorList>
    </citation>
    <scope>NUCLEOTIDE SEQUENCE [LARGE SCALE GENOMIC DNA]</scope>
    <source>
        <strain evidence="2">KCTC 52368</strain>
    </source>
</reference>
<dbReference type="Proteomes" id="UP001597526">
    <property type="component" value="Unassembled WGS sequence"/>
</dbReference>
<evidence type="ECO:0000313" key="1">
    <source>
        <dbReference type="EMBL" id="MFD2588360.1"/>
    </source>
</evidence>
<dbReference type="EMBL" id="JBHULB010000078">
    <property type="protein sequence ID" value="MFD2588360.1"/>
    <property type="molecule type" value="Genomic_DNA"/>
</dbReference>
<dbReference type="RefSeq" id="WP_377767891.1">
    <property type="nucleotide sequence ID" value="NZ_JBHULB010000078.1"/>
</dbReference>
<name>A0ABW5N0U6_9FLAO</name>
<organism evidence="1 2">
    <name type="scientific">Croceitalea marina</name>
    <dbReference type="NCBI Taxonomy" id="1775166"/>
    <lineage>
        <taxon>Bacteria</taxon>
        <taxon>Pseudomonadati</taxon>
        <taxon>Bacteroidota</taxon>
        <taxon>Flavobacteriia</taxon>
        <taxon>Flavobacteriales</taxon>
        <taxon>Flavobacteriaceae</taxon>
        <taxon>Croceitalea</taxon>
    </lineage>
</organism>
<sequence length="150" mass="16422">MMIKRFFPVLFLLLLCFQCDEDIDDCSTVLCAGPPSLALRILENGGNVFTNETYTLEDLVITGENSSEISSNIFESQDGTPLLILENFPWQLGENNYTLTFGGQASADLSIDITLSENDGCCGGIEQLRSFSSNGRVTELNNGSYSVSLR</sequence>